<dbReference type="Proteomes" id="UP000295135">
    <property type="component" value="Unassembled WGS sequence"/>
</dbReference>
<gene>
    <name evidence="4" type="ORF">EDC61_1302</name>
</gene>
<organism evidence="4 5">
    <name type="scientific">Sulfuritortus calidifontis</name>
    <dbReference type="NCBI Taxonomy" id="1914471"/>
    <lineage>
        <taxon>Bacteria</taxon>
        <taxon>Pseudomonadati</taxon>
        <taxon>Pseudomonadota</taxon>
        <taxon>Betaproteobacteria</taxon>
        <taxon>Nitrosomonadales</taxon>
        <taxon>Thiobacillaceae</taxon>
        <taxon>Sulfuritortus</taxon>
    </lineage>
</organism>
<dbReference type="InterPro" id="IPR055385">
    <property type="entry name" value="GpJ_HDII-ins2"/>
</dbReference>
<dbReference type="RefSeq" id="WP_126457900.1">
    <property type="nucleotide sequence ID" value="NZ_SLZY01000030.1"/>
</dbReference>
<evidence type="ECO:0000256" key="1">
    <source>
        <dbReference type="SAM" id="MobiDB-lite"/>
    </source>
</evidence>
<name>A0A4R3JR13_9PROT</name>
<dbReference type="PANTHER" id="PTHR36251:SF2">
    <property type="entry name" value="GIFSY-2 PROPHAGE HOST SPECIFICITY PROTEIN J, PHAGE LAMBDA"/>
    <property type="match status" value="1"/>
</dbReference>
<feature type="domain" description="Tip attachment protein J" evidence="2">
    <location>
        <begin position="348"/>
        <end position="508"/>
    </location>
</feature>
<protein>
    <submittedName>
        <fullName evidence="4">Putative phage tail protein</fullName>
    </submittedName>
</protein>
<proteinExistence type="predicted"/>
<reference evidence="4 5" key="1">
    <citation type="submission" date="2019-03" db="EMBL/GenBank/DDBJ databases">
        <title>Genomic Encyclopedia of Type Strains, Phase IV (KMG-IV): sequencing the most valuable type-strain genomes for metagenomic binning, comparative biology and taxonomic classification.</title>
        <authorList>
            <person name="Goeker M."/>
        </authorList>
    </citation>
    <scope>NUCLEOTIDE SEQUENCE [LARGE SCALE GENOMIC DNA]</scope>
    <source>
        <strain evidence="4 5">DSM 103923</strain>
    </source>
</reference>
<evidence type="ECO:0000259" key="2">
    <source>
        <dbReference type="Pfam" id="PF13550"/>
    </source>
</evidence>
<evidence type="ECO:0000313" key="4">
    <source>
        <dbReference type="EMBL" id="TCS68251.1"/>
    </source>
</evidence>
<sequence>MNDLIARGAGGGGGGKGGGGGSSHVPTEAPNTLRSRAYARVIDVLSEGEIEGLVDGLKSIYLDDTPIQSADGAMNFSGVSVAWRNGLPAQSHVPGFPAVENEIAVATEVKNTAPVARAITNPNLSAVRVTVSVPQLSYQNPSNGDLSGTSVEIAIDIDNAGGGWQEVRRDTISGKTMSRYQRSYRIDLPQPGPWQVRVRRITPDSTQANMQNKTFWDSYTEIIDSKLRYPNSALVALQIDAAQFNRIPRRGYDILGLRVRVPVNYDPIARSYSGVWNGAFKIAWTDNPAWCFYDLLTSERYGLGQYLDASQIDQWALYEIARYCDERLPDGFGGTEPRFTCNIYLQTRQEAFTVIQQMAAIFRGMTWWANGTLTCSQDAPADPVALFTAANVVDGLFTYSGSSAKQRHTVALVTWNDPADMYRQKVEYVEDEDGIRRFGVRETEIVAVGCTSRGQAHRVGRWLLYTERMETETVTFRAGLDAALVWPGAVIAVQDAARAGVRFGGRVMAATTESVTLDSPVTIEPGNSYTLSVMLPDGTVGSGAVANSPGETTVLNLSSALPAAPVTGAVWVLAASDLAPTLWRVIGIREVDGHQVEVTALAHQPGKYDAIERDIVLEPARTTLLGDGPAPQVDLTVTESLYLLNPAVVAGRATLSWTGSASRYEVRWTRADGQSGTATTDAPSLDIAPIEPGIYDFSVVAVDALGRRSAAATARREIYGITAAPQDVHGFTARPMAGLAFASWDRATDLDVLVGGDIEIRWSPLTSGATWHDAVVLPDGAHNGSASNAVVSLAQGTYFAKFVDSGGRHSANAASFVMTEAILTGFQTVATSVQHPAFAGAKTGVYLDGGAIRLANQTDIDDYGAIDDQPDIDTVGGIASTGEYAFDAVLDLGSSAARRFQAHIAALSYDAADLIDTRTQSVDDWLNVHGDIDDCTATVFASLSDDGIAWGPWTPFLTADFTGRYARFKCVLESGSPAHNIAVSELAVAAKIPV</sequence>
<dbReference type="Pfam" id="PF24801">
    <property type="entry name" value="FNIII-A_GpJ"/>
    <property type="match status" value="1"/>
</dbReference>
<comment type="caution">
    <text evidence="4">The sequence shown here is derived from an EMBL/GenBank/DDBJ whole genome shotgun (WGS) entry which is preliminary data.</text>
</comment>
<dbReference type="AlphaFoldDB" id="A0A4R3JR13"/>
<keyword evidence="5" id="KW-1185">Reference proteome</keyword>
<evidence type="ECO:0000259" key="3">
    <source>
        <dbReference type="Pfam" id="PF24801"/>
    </source>
</evidence>
<dbReference type="OrthoDB" id="8641246at2"/>
<feature type="compositionally biased region" description="Gly residues" evidence="1">
    <location>
        <begin position="8"/>
        <end position="22"/>
    </location>
</feature>
<dbReference type="Pfam" id="PF13550">
    <property type="entry name" value="Phage-tail_3"/>
    <property type="match status" value="1"/>
</dbReference>
<feature type="region of interest" description="Disordered" evidence="1">
    <location>
        <begin position="1"/>
        <end position="31"/>
    </location>
</feature>
<dbReference type="InterPro" id="IPR032876">
    <property type="entry name" value="J_dom"/>
</dbReference>
<accession>A0A4R3JR13</accession>
<dbReference type="EMBL" id="SLZY01000030">
    <property type="protein sequence ID" value="TCS68251.1"/>
    <property type="molecule type" value="Genomic_DNA"/>
</dbReference>
<evidence type="ECO:0000313" key="5">
    <source>
        <dbReference type="Proteomes" id="UP000295135"/>
    </source>
</evidence>
<dbReference type="InterPro" id="IPR053171">
    <property type="entry name" value="Viral_Tip_Attach_Protein"/>
</dbReference>
<feature type="domain" description="Tip attachment protein J HDII-ins2" evidence="3">
    <location>
        <begin position="99"/>
        <end position="224"/>
    </location>
</feature>
<dbReference type="PANTHER" id="PTHR36251">
    <property type="entry name" value="FELS-1 PROPHAGE HOST SPECIFICITY PROTEIN-RELATED"/>
    <property type="match status" value="1"/>
</dbReference>